<dbReference type="EMBL" id="CP097289">
    <property type="protein sequence ID" value="UQT60022.1"/>
    <property type="molecule type" value="Genomic_DNA"/>
</dbReference>
<gene>
    <name evidence="3" type="ORF">M4V62_35960</name>
</gene>
<dbReference type="Proteomes" id="UP000829992">
    <property type="component" value="Chromosome"/>
</dbReference>
<reference evidence="3 4" key="1">
    <citation type="submission" date="2022-05" db="EMBL/GenBank/DDBJ databases">
        <authorList>
            <person name="Zhou X."/>
            <person name="Li K."/>
            <person name="Man Y."/>
        </authorList>
    </citation>
    <scope>NUCLEOTIDE SEQUENCE [LARGE SCALE GENOMIC DNA]</scope>
    <source>
        <strain evidence="3 4">MS405</strain>
    </source>
</reference>
<proteinExistence type="predicted"/>
<evidence type="ECO:0000256" key="1">
    <source>
        <dbReference type="SAM" id="MobiDB-lite"/>
    </source>
</evidence>
<name>A0ABY4Q2S8_9ACTN</name>
<feature type="domain" description="N-acetyltransferase" evidence="2">
    <location>
        <begin position="119"/>
        <end position="255"/>
    </location>
</feature>
<protein>
    <submittedName>
        <fullName evidence="3">GNAT family N-acetyltransferase</fullName>
    </submittedName>
</protein>
<keyword evidence="4" id="KW-1185">Reference proteome</keyword>
<accession>A0ABY4Q2S8</accession>
<feature type="compositionally biased region" description="Low complexity" evidence="1">
    <location>
        <begin position="254"/>
        <end position="265"/>
    </location>
</feature>
<organism evidence="3 4">
    <name type="scientific">Streptomyces durmitorensis</name>
    <dbReference type="NCBI Taxonomy" id="319947"/>
    <lineage>
        <taxon>Bacteria</taxon>
        <taxon>Bacillati</taxon>
        <taxon>Actinomycetota</taxon>
        <taxon>Actinomycetes</taxon>
        <taxon>Kitasatosporales</taxon>
        <taxon>Streptomycetaceae</taxon>
        <taxon>Streptomyces</taxon>
    </lineage>
</organism>
<evidence type="ECO:0000313" key="3">
    <source>
        <dbReference type="EMBL" id="UQT60022.1"/>
    </source>
</evidence>
<evidence type="ECO:0000259" key="2">
    <source>
        <dbReference type="PROSITE" id="PS51186"/>
    </source>
</evidence>
<dbReference type="SUPFAM" id="SSF55729">
    <property type="entry name" value="Acyl-CoA N-acyltransferases (Nat)"/>
    <property type="match status" value="1"/>
</dbReference>
<sequence>MIQLPPHKLPALARWFPAGSPGVASLPEHAFTTGVGTWWADRVLNPRAVAVSCAGHVLLRGAPEAVDPAGLAPFAGSHVGALARFLPVLGAAFDRIVPAERMLYVHREPVSAPQPPRSLAVRRLVGADAPALAALTDQVPDTSWIHDSWGGPEGLAASGHGWAAFDRDGRIATVACGYFAGDTYEDVAVVTAPEHRREGLALACVTALCGDIAARGHTASWSCARDNRPSRLLAWTAGFRLHREYVHYVTGRPAARPASKASASPNPKPSPKPNQDLGMKPFREPVGGRPTLAVPGSRSTPEGVA</sequence>
<dbReference type="InterPro" id="IPR027365">
    <property type="entry name" value="GNAT_acetyltra_YdfB-like"/>
</dbReference>
<dbReference type="PROSITE" id="PS51186">
    <property type="entry name" value="GNAT"/>
    <property type="match status" value="1"/>
</dbReference>
<evidence type="ECO:0000313" key="4">
    <source>
        <dbReference type="Proteomes" id="UP000829992"/>
    </source>
</evidence>
<dbReference type="Pfam" id="PF12746">
    <property type="entry name" value="GNAT_acetyltran"/>
    <property type="match status" value="1"/>
</dbReference>
<dbReference type="RefSeq" id="WP_249591356.1">
    <property type="nucleotide sequence ID" value="NZ_BAAAQL010000035.1"/>
</dbReference>
<dbReference type="InterPro" id="IPR000182">
    <property type="entry name" value="GNAT_dom"/>
</dbReference>
<dbReference type="Gene3D" id="3.40.630.30">
    <property type="match status" value="1"/>
</dbReference>
<dbReference type="InterPro" id="IPR016181">
    <property type="entry name" value="Acyl_CoA_acyltransferase"/>
</dbReference>
<feature type="region of interest" description="Disordered" evidence="1">
    <location>
        <begin position="254"/>
        <end position="305"/>
    </location>
</feature>